<dbReference type="InterPro" id="IPR036259">
    <property type="entry name" value="MFS_trans_sf"/>
</dbReference>
<dbReference type="Proteomes" id="UP001500552">
    <property type="component" value="Unassembled WGS sequence"/>
</dbReference>
<evidence type="ECO:0000256" key="1">
    <source>
        <dbReference type="ARBA" id="ARBA00004651"/>
    </source>
</evidence>
<proteinExistence type="predicted"/>
<dbReference type="SUPFAM" id="SSF103473">
    <property type="entry name" value="MFS general substrate transporter"/>
    <property type="match status" value="1"/>
</dbReference>
<evidence type="ECO:0000256" key="2">
    <source>
        <dbReference type="ARBA" id="ARBA00022448"/>
    </source>
</evidence>
<evidence type="ECO:0000256" key="6">
    <source>
        <dbReference type="ARBA" id="ARBA00023136"/>
    </source>
</evidence>
<comment type="subcellular location">
    <subcellularLocation>
        <location evidence="1">Cell membrane</location>
        <topology evidence="1">Multi-pass membrane protein</topology>
    </subcellularLocation>
</comment>
<dbReference type="PROSITE" id="PS50850">
    <property type="entry name" value="MFS"/>
    <property type="match status" value="1"/>
</dbReference>
<reference evidence="10" key="1">
    <citation type="journal article" date="2019" name="Int. J. Syst. Evol. Microbiol.">
        <title>The Global Catalogue of Microorganisms (GCM) 10K type strain sequencing project: providing services to taxonomists for standard genome sequencing and annotation.</title>
        <authorList>
            <consortium name="The Broad Institute Genomics Platform"/>
            <consortium name="The Broad Institute Genome Sequencing Center for Infectious Disease"/>
            <person name="Wu L."/>
            <person name="Ma J."/>
        </authorList>
    </citation>
    <scope>NUCLEOTIDE SEQUENCE [LARGE SCALE GENOMIC DNA]</scope>
    <source>
        <strain evidence="10">JCM 17926</strain>
    </source>
</reference>
<feature type="transmembrane region" description="Helical" evidence="7">
    <location>
        <begin position="143"/>
        <end position="165"/>
    </location>
</feature>
<comment type="caution">
    <text evidence="9">The sequence shown here is derived from an EMBL/GenBank/DDBJ whole genome shotgun (WGS) entry which is preliminary data.</text>
</comment>
<name>A0ABP8M1H2_9BACT</name>
<keyword evidence="6 7" id="KW-0472">Membrane</keyword>
<feature type="transmembrane region" description="Helical" evidence="7">
    <location>
        <begin position="105"/>
        <end position="122"/>
    </location>
</feature>
<feature type="transmembrane region" description="Helical" evidence="7">
    <location>
        <begin position="222"/>
        <end position="241"/>
    </location>
</feature>
<keyword evidence="3" id="KW-1003">Cell membrane</keyword>
<dbReference type="RefSeq" id="WP_345161262.1">
    <property type="nucleotide sequence ID" value="NZ_BAABHC010000029.1"/>
</dbReference>
<evidence type="ECO:0000256" key="7">
    <source>
        <dbReference type="SAM" id="Phobius"/>
    </source>
</evidence>
<accession>A0ABP8M1H2</accession>
<evidence type="ECO:0000313" key="10">
    <source>
        <dbReference type="Proteomes" id="UP001500552"/>
    </source>
</evidence>
<dbReference type="PRINTS" id="PR01035">
    <property type="entry name" value="TCRTETA"/>
</dbReference>
<dbReference type="InterPro" id="IPR001958">
    <property type="entry name" value="Tet-R_TetA/multi-R_MdtG-like"/>
</dbReference>
<feature type="transmembrane region" description="Helical" evidence="7">
    <location>
        <begin position="261"/>
        <end position="282"/>
    </location>
</feature>
<feature type="transmembrane region" description="Helical" evidence="7">
    <location>
        <begin position="313"/>
        <end position="337"/>
    </location>
</feature>
<sequence length="422" mass="47091">MKRILLLYRNAFGGLSKPAWMMSVVMLINRSGSMVTPFLSLYVTDMLGYSLREAGIILSIYGMGSVCGSFLGGWLTDRIGHFKVQFVSLTLGGSLYFLLLNLRQFEYLAAGVFILSLVNDCLRPANSASIAHYAKPENMTRAFSLNRMAINLGFSVGPAVGGLLAALSYRWLFVADGLTCIAAGIFFFLYFRNQQGHRPPPKQQATLTVPAAAVRSPYRDGYFLLFVLLCCSYAVMFFQLFSTMPLYWRREYDLPESQIGLLMALNGMIVFLLEMVLVYLIGERIKKQVLIATGLLFLGVSFVLLNMTQHLSVLYFSMLLLSISEIFAMPFMATITVERSNTVNRGAYMGLYTISYAAAHVIAPFVGTTIISVYSFATLWWATGILAVLTAAGFYWVVQKIEGQRRQLQQIDETDNMELTTA</sequence>
<feature type="transmembrane region" description="Helical" evidence="7">
    <location>
        <begin position="379"/>
        <end position="398"/>
    </location>
</feature>
<dbReference type="InterPro" id="IPR020846">
    <property type="entry name" value="MFS_dom"/>
</dbReference>
<keyword evidence="2" id="KW-0813">Transport</keyword>
<feature type="transmembrane region" description="Helical" evidence="7">
    <location>
        <begin position="20"/>
        <end position="42"/>
    </location>
</feature>
<evidence type="ECO:0000256" key="3">
    <source>
        <dbReference type="ARBA" id="ARBA00022475"/>
    </source>
</evidence>
<dbReference type="Pfam" id="PF07690">
    <property type="entry name" value="MFS_1"/>
    <property type="match status" value="1"/>
</dbReference>
<feature type="transmembrane region" description="Helical" evidence="7">
    <location>
        <begin position="289"/>
        <end position="307"/>
    </location>
</feature>
<feature type="domain" description="Major facilitator superfamily (MFS) profile" evidence="8">
    <location>
        <begin position="18"/>
        <end position="402"/>
    </location>
</feature>
<organism evidence="9 10">
    <name type="scientific">Pontibacter saemangeumensis</name>
    <dbReference type="NCBI Taxonomy" id="1084525"/>
    <lineage>
        <taxon>Bacteria</taxon>
        <taxon>Pseudomonadati</taxon>
        <taxon>Bacteroidota</taxon>
        <taxon>Cytophagia</taxon>
        <taxon>Cytophagales</taxon>
        <taxon>Hymenobacteraceae</taxon>
        <taxon>Pontibacter</taxon>
    </lineage>
</organism>
<dbReference type="CDD" id="cd17329">
    <property type="entry name" value="MFS_MdtH_MDR_like"/>
    <property type="match status" value="1"/>
</dbReference>
<evidence type="ECO:0000259" key="8">
    <source>
        <dbReference type="PROSITE" id="PS50850"/>
    </source>
</evidence>
<evidence type="ECO:0000256" key="4">
    <source>
        <dbReference type="ARBA" id="ARBA00022692"/>
    </source>
</evidence>
<dbReference type="InterPro" id="IPR011701">
    <property type="entry name" value="MFS"/>
</dbReference>
<feature type="transmembrane region" description="Helical" evidence="7">
    <location>
        <begin position="54"/>
        <end position="75"/>
    </location>
</feature>
<protein>
    <submittedName>
        <fullName evidence="9">MFS transporter</fullName>
    </submittedName>
</protein>
<dbReference type="EMBL" id="BAABHC010000029">
    <property type="protein sequence ID" value="GAA4440533.1"/>
    <property type="molecule type" value="Genomic_DNA"/>
</dbReference>
<keyword evidence="5 7" id="KW-1133">Transmembrane helix</keyword>
<dbReference type="PANTHER" id="PTHR23517">
    <property type="entry name" value="RESISTANCE PROTEIN MDTM, PUTATIVE-RELATED-RELATED"/>
    <property type="match status" value="1"/>
</dbReference>
<evidence type="ECO:0000313" key="9">
    <source>
        <dbReference type="EMBL" id="GAA4440533.1"/>
    </source>
</evidence>
<feature type="transmembrane region" description="Helical" evidence="7">
    <location>
        <begin position="349"/>
        <end position="373"/>
    </location>
</feature>
<feature type="transmembrane region" description="Helical" evidence="7">
    <location>
        <begin position="171"/>
        <end position="191"/>
    </location>
</feature>
<gene>
    <name evidence="9" type="ORF">GCM10023188_37920</name>
</gene>
<keyword evidence="10" id="KW-1185">Reference proteome</keyword>
<dbReference type="InterPro" id="IPR050171">
    <property type="entry name" value="MFS_Transporters"/>
</dbReference>
<keyword evidence="4 7" id="KW-0812">Transmembrane</keyword>
<evidence type="ECO:0000256" key="5">
    <source>
        <dbReference type="ARBA" id="ARBA00022989"/>
    </source>
</evidence>
<dbReference type="Gene3D" id="1.20.1250.20">
    <property type="entry name" value="MFS general substrate transporter like domains"/>
    <property type="match status" value="1"/>
</dbReference>